<dbReference type="OrthoDB" id="384493at2157"/>
<accession>A0A510E645</accession>
<keyword evidence="1" id="KW-0812">Transmembrane</keyword>
<dbReference type="KEGG" id="step:IC006_2552"/>
<evidence type="ECO:0000313" key="4">
    <source>
        <dbReference type="Proteomes" id="UP000322983"/>
    </source>
</evidence>
<keyword evidence="1" id="KW-1133">Transmembrane helix</keyword>
<dbReference type="Proteomes" id="UP000322983">
    <property type="component" value="Chromosome"/>
</dbReference>
<gene>
    <name evidence="2" type="ORF">IC006_2552</name>
    <name evidence="3" type="ORF">IC007_2566</name>
</gene>
<dbReference type="AlphaFoldDB" id="A0A510DYF3"/>
<organism evidence="2 4">
    <name type="scientific">Sulfuracidifex tepidarius</name>
    <dbReference type="NCBI Taxonomy" id="1294262"/>
    <lineage>
        <taxon>Archaea</taxon>
        <taxon>Thermoproteota</taxon>
        <taxon>Thermoprotei</taxon>
        <taxon>Sulfolobales</taxon>
        <taxon>Sulfolobaceae</taxon>
        <taxon>Sulfuracidifex</taxon>
    </lineage>
</organism>
<reference evidence="2 4" key="2">
    <citation type="journal article" date="2020" name="Int. J. Syst. Evol. Microbiol.">
        <title>Sulfuracidifex tepidarius gen. nov., sp. nov. and transfer of Sulfolobus metallicus Huber and Stetter 1992 to the genus Sulfuracidifex as Sulfuracidifex metallicus comb. nov.</title>
        <authorList>
            <person name="Itoh T."/>
            <person name="Miura T."/>
            <person name="Sakai H.D."/>
            <person name="Kato S."/>
            <person name="Ohkuma M."/>
            <person name="Takashina T."/>
        </authorList>
    </citation>
    <scope>NUCLEOTIDE SEQUENCE [LARGE SCALE GENOMIC DNA]</scope>
    <source>
        <strain evidence="2 4">IC-006</strain>
        <strain evidence="3">IC-007</strain>
    </source>
</reference>
<dbReference type="EMBL" id="AP018929">
    <property type="protein sequence ID" value="BBG25217.1"/>
    <property type="molecule type" value="Genomic_DNA"/>
</dbReference>
<accession>A0A510DYF3</accession>
<evidence type="ECO:0000313" key="3">
    <source>
        <dbReference type="EMBL" id="BBG28011.1"/>
    </source>
</evidence>
<feature type="transmembrane region" description="Helical" evidence="1">
    <location>
        <begin position="120"/>
        <end position="141"/>
    </location>
</feature>
<keyword evidence="1" id="KW-0472">Membrane</keyword>
<proteinExistence type="predicted"/>
<sequence length="185" mass="21646">MNSPDFMFLLIPTFLTIVSSIFLYYVRKRLTSIREENEKLEDKLVFLTFKSLISFLSSEEASSLIEESIIGASMKIDGDVFMKELEKRWPKLRKRLGSLSSLMNVERRIGFLMRNFENSYYYTLVSSSSSMFLTTVSLLLFVLMFPAISMFFAGLSTATVLISLYYEKRMLEGFSEYFKLYSKYY</sequence>
<dbReference type="GeneID" id="41718838"/>
<feature type="transmembrane region" description="Helical" evidence="1">
    <location>
        <begin position="147"/>
        <end position="166"/>
    </location>
</feature>
<feature type="transmembrane region" description="Helical" evidence="1">
    <location>
        <begin position="6"/>
        <end position="26"/>
    </location>
</feature>
<reference evidence="5" key="1">
    <citation type="submission" date="2018-09" db="EMBL/GenBank/DDBJ databases">
        <title>Complete Genome Sequencing of Sulfolobus sp. JCM 16834.</title>
        <authorList>
            <person name="Kato S."/>
            <person name="Itoh T."/>
            <person name="Ohkuma M."/>
        </authorList>
    </citation>
    <scope>NUCLEOTIDE SEQUENCE [LARGE SCALE GENOMIC DNA]</scope>
    <source>
        <strain evidence="5">IC-007</strain>
    </source>
</reference>
<dbReference type="Proteomes" id="UP000325030">
    <property type="component" value="Chromosome"/>
</dbReference>
<keyword evidence="4" id="KW-1185">Reference proteome</keyword>
<evidence type="ECO:0000313" key="5">
    <source>
        <dbReference type="Proteomes" id="UP000325030"/>
    </source>
</evidence>
<protein>
    <submittedName>
        <fullName evidence="2">Uncharacterized protein</fullName>
    </submittedName>
</protein>
<name>A0A510DYF3_9CREN</name>
<evidence type="ECO:0000256" key="1">
    <source>
        <dbReference type="SAM" id="Phobius"/>
    </source>
</evidence>
<dbReference type="RefSeq" id="WP_054845785.1">
    <property type="nucleotide sequence ID" value="NZ_AP018929.1"/>
</dbReference>
<evidence type="ECO:0000313" key="2">
    <source>
        <dbReference type="EMBL" id="BBG25217.1"/>
    </source>
</evidence>
<dbReference type="STRING" id="1294262.GCA_001316085_01437"/>
<dbReference type="EMBL" id="AP018930">
    <property type="protein sequence ID" value="BBG28011.1"/>
    <property type="molecule type" value="Genomic_DNA"/>
</dbReference>